<dbReference type="EMBL" id="CAXAMM010024503">
    <property type="protein sequence ID" value="CAK9055487.1"/>
    <property type="molecule type" value="Genomic_DNA"/>
</dbReference>
<reference evidence="1 2" key="1">
    <citation type="submission" date="2024-02" db="EMBL/GenBank/DDBJ databases">
        <authorList>
            <person name="Chen Y."/>
            <person name="Shah S."/>
            <person name="Dougan E. K."/>
            <person name="Thang M."/>
            <person name="Chan C."/>
        </authorList>
    </citation>
    <scope>NUCLEOTIDE SEQUENCE [LARGE SCALE GENOMIC DNA]</scope>
</reference>
<gene>
    <name evidence="1" type="ORF">SCF082_LOCUS29987</name>
</gene>
<evidence type="ECO:0000313" key="1">
    <source>
        <dbReference type="EMBL" id="CAK9055487.1"/>
    </source>
</evidence>
<keyword evidence="2" id="KW-1185">Reference proteome</keyword>
<accession>A0ABP0MXV6</accession>
<name>A0ABP0MXV6_9DINO</name>
<evidence type="ECO:0000313" key="2">
    <source>
        <dbReference type="Proteomes" id="UP001642464"/>
    </source>
</evidence>
<sequence>MRLKRLCERKPTGKLQVSEEVHNQWVSGNRDELTLALVRALKQCGFETDHKTRCAVRAQFEEEMVIIHEQTKEREEEIQGGWYTEERMATELKYSKMLN</sequence>
<dbReference type="Proteomes" id="UP001642464">
    <property type="component" value="Unassembled WGS sequence"/>
</dbReference>
<organism evidence="1 2">
    <name type="scientific">Durusdinium trenchii</name>
    <dbReference type="NCBI Taxonomy" id="1381693"/>
    <lineage>
        <taxon>Eukaryota</taxon>
        <taxon>Sar</taxon>
        <taxon>Alveolata</taxon>
        <taxon>Dinophyceae</taxon>
        <taxon>Suessiales</taxon>
        <taxon>Symbiodiniaceae</taxon>
        <taxon>Durusdinium</taxon>
    </lineage>
</organism>
<proteinExistence type="predicted"/>
<protein>
    <submittedName>
        <fullName evidence="1">Uncharacterized protein</fullName>
    </submittedName>
</protein>
<comment type="caution">
    <text evidence="1">The sequence shown here is derived from an EMBL/GenBank/DDBJ whole genome shotgun (WGS) entry which is preliminary data.</text>
</comment>